<dbReference type="EMBL" id="RRYP01009906">
    <property type="protein sequence ID" value="TNV78750.1"/>
    <property type="molecule type" value="Genomic_DNA"/>
</dbReference>
<feature type="compositionally biased region" description="Polar residues" evidence="1">
    <location>
        <begin position="42"/>
        <end position="54"/>
    </location>
</feature>
<dbReference type="Proteomes" id="UP000785679">
    <property type="component" value="Unassembled WGS sequence"/>
</dbReference>
<gene>
    <name evidence="2" type="ORF">FGO68_gene2976</name>
</gene>
<evidence type="ECO:0000256" key="1">
    <source>
        <dbReference type="SAM" id="MobiDB-lite"/>
    </source>
</evidence>
<proteinExistence type="predicted"/>
<evidence type="ECO:0000313" key="2">
    <source>
        <dbReference type="EMBL" id="TNV78750.1"/>
    </source>
</evidence>
<keyword evidence="3" id="KW-1185">Reference proteome</keyword>
<accession>A0A8J8NQK8</accession>
<dbReference type="AlphaFoldDB" id="A0A8J8NQK8"/>
<evidence type="ECO:0000313" key="3">
    <source>
        <dbReference type="Proteomes" id="UP000785679"/>
    </source>
</evidence>
<reference evidence="2" key="1">
    <citation type="submission" date="2019-06" db="EMBL/GenBank/DDBJ databases">
        <authorList>
            <person name="Zheng W."/>
        </authorList>
    </citation>
    <scope>NUCLEOTIDE SEQUENCE</scope>
    <source>
        <strain evidence="2">QDHG01</strain>
    </source>
</reference>
<comment type="caution">
    <text evidence="2">The sequence shown here is derived from an EMBL/GenBank/DDBJ whole genome shotgun (WGS) entry which is preliminary data.</text>
</comment>
<organism evidence="2 3">
    <name type="scientific">Halteria grandinella</name>
    <dbReference type="NCBI Taxonomy" id="5974"/>
    <lineage>
        <taxon>Eukaryota</taxon>
        <taxon>Sar</taxon>
        <taxon>Alveolata</taxon>
        <taxon>Ciliophora</taxon>
        <taxon>Intramacronucleata</taxon>
        <taxon>Spirotrichea</taxon>
        <taxon>Stichotrichia</taxon>
        <taxon>Sporadotrichida</taxon>
        <taxon>Halteriidae</taxon>
        <taxon>Halteria</taxon>
    </lineage>
</organism>
<name>A0A8J8NQK8_HALGN</name>
<protein>
    <submittedName>
        <fullName evidence="2">Uncharacterized protein</fullName>
    </submittedName>
</protein>
<sequence>MIPQLIGQQIGLFSSFPVSTHAPFASAMASIYQNSMGGGGTNMAQHQQHQNQGVFHQPMLPPQRSNQQGPPQMGFQPKKQ</sequence>
<feature type="region of interest" description="Disordered" evidence="1">
    <location>
        <begin position="37"/>
        <end position="80"/>
    </location>
</feature>